<keyword evidence="3" id="KW-1185">Reference proteome</keyword>
<dbReference type="GeneTree" id="ENSGT00940000177163"/>
<proteinExistence type="predicted"/>
<protein>
    <submittedName>
        <fullName evidence="2">Uncharacterized protein</fullName>
    </submittedName>
</protein>
<evidence type="ECO:0000256" key="1">
    <source>
        <dbReference type="SAM" id="MobiDB-lite"/>
    </source>
</evidence>
<accession>A0A8C5FBW5</accession>
<name>A0A8C5FBW5_GADMO</name>
<feature type="region of interest" description="Disordered" evidence="1">
    <location>
        <begin position="118"/>
        <end position="143"/>
    </location>
</feature>
<dbReference type="Proteomes" id="UP000694546">
    <property type="component" value="Chromosome 17"/>
</dbReference>
<organism evidence="2 3">
    <name type="scientific">Gadus morhua</name>
    <name type="common">Atlantic cod</name>
    <dbReference type="NCBI Taxonomy" id="8049"/>
    <lineage>
        <taxon>Eukaryota</taxon>
        <taxon>Metazoa</taxon>
        <taxon>Chordata</taxon>
        <taxon>Craniata</taxon>
        <taxon>Vertebrata</taxon>
        <taxon>Euteleostomi</taxon>
        <taxon>Actinopterygii</taxon>
        <taxon>Neopterygii</taxon>
        <taxon>Teleostei</taxon>
        <taxon>Neoteleostei</taxon>
        <taxon>Acanthomorphata</taxon>
        <taxon>Zeiogadaria</taxon>
        <taxon>Gadariae</taxon>
        <taxon>Gadiformes</taxon>
        <taxon>Gadoidei</taxon>
        <taxon>Gadidae</taxon>
        <taxon>Gadus</taxon>
    </lineage>
</organism>
<reference evidence="2" key="2">
    <citation type="submission" date="2025-09" db="UniProtKB">
        <authorList>
            <consortium name="Ensembl"/>
        </authorList>
    </citation>
    <scope>IDENTIFICATION</scope>
</reference>
<dbReference type="AlphaFoldDB" id="A0A8C5FBW5"/>
<sequence length="143" mass="15161">TTHMTAPWAVGTTPKPPVRPIMTRDGPVTIFDLDSVGRLPTHDSIALATGYADDNAWLSWITATIRFQGLSDCVACASARPHLISTPVLFDFTSDPIGSHCMLALFVTPKPAGCGLLSSLSPTHSQPPPSTGFPASRTSTREC</sequence>
<reference evidence="2" key="1">
    <citation type="submission" date="2025-08" db="UniProtKB">
        <authorList>
            <consortium name="Ensembl"/>
        </authorList>
    </citation>
    <scope>IDENTIFICATION</scope>
</reference>
<evidence type="ECO:0000313" key="2">
    <source>
        <dbReference type="Ensembl" id="ENSGMOP00000025316.1"/>
    </source>
</evidence>
<evidence type="ECO:0000313" key="3">
    <source>
        <dbReference type="Proteomes" id="UP000694546"/>
    </source>
</evidence>
<dbReference type="Ensembl" id="ENSGMOT00000044351.1">
    <property type="protein sequence ID" value="ENSGMOP00000025316.1"/>
    <property type="gene ID" value="ENSGMOG00000031330.1"/>
</dbReference>